<feature type="domain" description="Aminoacyl-transfer RNA synthetases class-II family profile" evidence="4">
    <location>
        <begin position="14"/>
        <end position="320"/>
    </location>
</feature>
<keyword evidence="3" id="KW-0067">ATP-binding</keyword>
<dbReference type="InterPro" id="IPR004525">
    <property type="entry name" value="EpmA"/>
</dbReference>
<keyword evidence="2" id="KW-0547">Nucleotide-binding</keyword>
<dbReference type="RefSeq" id="WP_256613685.1">
    <property type="nucleotide sequence ID" value="NZ_JANIBK010000007.1"/>
</dbReference>
<evidence type="ECO:0000259" key="4">
    <source>
        <dbReference type="PROSITE" id="PS50862"/>
    </source>
</evidence>
<evidence type="ECO:0000256" key="1">
    <source>
        <dbReference type="ARBA" id="ARBA00022598"/>
    </source>
</evidence>
<dbReference type="PANTHER" id="PTHR42918">
    <property type="entry name" value="LYSYL-TRNA SYNTHETASE"/>
    <property type="match status" value="1"/>
</dbReference>
<evidence type="ECO:0000256" key="2">
    <source>
        <dbReference type="ARBA" id="ARBA00022741"/>
    </source>
</evidence>
<keyword evidence="6" id="KW-1185">Reference proteome</keyword>
<dbReference type="SUPFAM" id="SSF55681">
    <property type="entry name" value="Class II aaRS and biotin synthetases"/>
    <property type="match status" value="1"/>
</dbReference>
<dbReference type="Proteomes" id="UP001524586">
    <property type="component" value="Unassembled WGS sequence"/>
</dbReference>
<accession>A0ABT1U0L4</accession>
<keyword evidence="1" id="KW-0436">Ligase</keyword>
<dbReference type="NCBIfam" id="TIGR00462">
    <property type="entry name" value="genX"/>
    <property type="match status" value="1"/>
</dbReference>
<dbReference type="Pfam" id="PF00152">
    <property type="entry name" value="tRNA-synt_2"/>
    <property type="match status" value="1"/>
</dbReference>
<reference evidence="5 6" key="1">
    <citation type="submission" date="2022-07" db="EMBL/GenBank/DDBJ databases">
        <title>Methylomonas rivi sp. nov., Methylomonas rosea sp. nov., Methylomonas aureus sp. nov. and Methylomonas subterranea sp. nov., four novel methanotrophs isolated from a freshwater creek and the deep terrestrial subsurface.</title>
        <authorList>
            <person name="Abin C."/>
            <person name="Sankaranarayanan K."/>
            <person name="Garner C."/>
            <person name="Sindelar R."/>
            <person name="Kotary K."/>
            <person name="Garner R."/>
            <person name="Barclay S."/>
            <person name="Lawson P."/>
            <person name="Krumholz L."/>
        </authorList>
    </citation>
    <scope>NUCLEOTIDE SEQUENCE [LARGE SCALE GENOMIC DNA]</scope>
    <source>
        <strain evidence="5 6">WSC-6</strain>
    </source>
</reference>
<dbReference type="PANTHER" id="PTHR42918:SF6">
    <property type="entry name" value="ELONGATION FACTOR P--(R)-BETA-LYSINE LIGASE"/>
    <property type="match status" value="1"/>
</dbReference>
<gene>
    <name evidence="5" type="primary">epmA</name>
    <name evidence="5" type="ORF">NP596_02755</name>
</gene>
<organism evidence="5 6">
    <name type="scientific">Methylomonas rivi</name>
    <dbReference type="NCBI Taxonomy" id="2952226"/>
    <lineage>
        <taxon>Bacteria</taxon>
        <taxon>Pseudomonadati</taxon>
        <taxon>Pseudomonadota</taxon>
        <taxon>Gammaproteobacteria</taxon>
        <taxon>Methylococcales</taxon>
        <taxon>Methylococcaceae</taxon>
        <taxon>Methylomonas</taxon>
    </lineage>
</organism>
<protein>
    <submittedName>
        <fullName evidence="5">EF-P lysine aminoacylase EpmA</fullName>
    </submittedName>
</protein>
<dbReference type="InterPro" id="IPR045864">
    <property type="entry name" value="aa-tRNA-synth_II/BPL/LPL"/>
</dbReference>
<evidence type="ECO:0000313" key="5">
    <source>
        <dbReference type="EMBL" id="MCQ8127365.1"/>
    </source>
</evidence>
<proteinExistence type="predicted"/>
<evidence type="ECO:0000256" key="3">
    <source>
        <dbReference type="ARBA" id="ARBA00022840"/>
    </source>
</evidence>
<name>A0ABT1U0L4_9GAMM</name>
<dbReference type="InterPro" id="IPR006195">
    <property type="entry name" value="aa-tRNA-synth_II"/>
</dbReference>
<dbReference type="Gene3D" id="3.30.930.10">
    <property type="entry name" value="Bira Bifunctional Protein, Domain 2"/>
    <property type="match status" value="1"/>
</dbReference>
<comment type="caution">
    <text evidence="5">The sequence shown here is derived from an EMBL/GenBank/DDBJ whole genome shotgun (WGS) entry which is preliminary data.</text>
</comment>
<sequence length="324" mass="36787">MKPSWRPVADIRQLRQRAQLLAAIRRFFAEREVLEVETPLLCRATGTDPNLDFFSSRFHSPPNPQTLFLQTSPEFAMKRLLAAGSGSIYQICKAFRNGEAGRFHNPEFTILEWYRVGFTLQQLMDEVAELLLGLLAPKLPHLSVRRIGYQQLFKRHTGLDALCFNRQAYREYAVDYPEADGMCGEDHALWLDFLFSHCVQNRMPEDTICLVHGYPAIQSSLARLNSDDTRVAERFEVFINGMELGNGFFELSDADEQEARFDREIARRRRQALPDVAKDRLFLAALRSGLPECSGVAIGLDRLLMIATGCEEIAEVLAFPVGNA</sequence>
<dbReference type="NCBIfam" id="NF006828">
    <property type="entry name" value="PRK09350.1"/>
    <property type="match status" value="1"/>
</dbReference>
<dbReference type="PRINTS" id="PR00982">
    <property type="entry name" value="TRNASYNTHLYS"/>
</dbReference>
<dbReference type="EMBL" id="JANIBK010000007">
    <property type="protein sequence ID" value="MCQ8127365.1"/>
    <property type="molecule type" value="Genomic_DNA"/>
</dbReference>
<dbReference type="InterPro" id="IPR018149">
    <property type="entry name" value="Lys-tRNA-synth_II_C"/>
</dbReference>
<dbReference type="PROSITE" id="PS50862">
    <property type="entry name" value="AA_TRNA_LIGASE_II"/>
    <property type="match status" value="1"/>
</dbReference>
<dbReference type="InterPro" id="IPR004364">
    <property type="entry name" value="Aa-tRNA-synt_II"/>
</dbReference>
<evidence type="ECO:0000313" key="6">
    <source>
        <dbReference type="Proteomes" id="UP001524586"/>
    </source>
</evidence>